<sequence>MYQDQKRIRRHKLTIYMDDYEAAIVEAHANYSGIPKAQMMREMMFESATEVLSPSVSQPVQSMVAKRGT</sequence>
<protein>
    <submittedName>
        <fullName evidence="1">Uncharacterized protein</fullName>
    </submittedName>
</protein>
<dbReference type="EMBL" id="OBQJ01000007">
    <property type="protein sequence ID" value="SOC56439.1"/>
    <property type="molecule type" value="Genomic_DNA"/>
</dbReference>
<dbReference type="RefSeq" id="WP_097023381.1">
    <property type="nucleotide sequence ID" value="NZ_OBQJ01000007.1"/>
</dbReference>
<dbReference type="OrthoDB" id="8704583at2"/>
<evidence type="ECO:0000313" key="2">
    <source>
        <dbReference type="Proteomes" id="UP000219023"/>
    </source>
</evidence>
<organism evidence="1 2">
    <name type="scientific">Chromohalobacter canadensis</name>
    <dbReference type="NCBI Taxonomy" id="141389"/>
    <lineage>
        <taxon>Bacteria</taxon>
        <taxon>Pseudomonadati</taxon>
        <taxon>Pseudomonadota</taxon>
        <taxon>Gammaproteobacteria</taxon>
        <taxon>Oceanospirillales</taxon>
        <taxon>Halomonadaceae</taxon>
        <taxon>Chromohalobacter</taxon>
    </lineage>
</organism>
<dbReference type="AlphaFoldDB" id="A0A285VQU7"/>
<gene>
    <name evidence="1" type="ORF">SAMN05421509_10741</name>
</gene>
<accession>A0A285VQU7</accession>
<reference evidence="1 2" key="1">
    <citation type="submission" date="2017-08" db="EMBL/GenBank/DDBJ databases">
        <authorList>
            <person name="de Groot N.N."/>
        </authorList>
    </citation>
    <scope>NUCLEOTIDE SEQUENCE [LARGE SCALE GENOMIC DNA]</scope>
    <source>
        <strain evidence="1 2">USBA 855</strain>
    </source>
</reference>
<dbReference type="Proteomes" id="UP000219023">
    <property type="component" value="Unassembled WGS sequence"/>
</dbReference>
<name>A0A285VQU7_9GAMM</name>
<proteinExistence type="predicted"/>
<evidence type="ECO:0000313" key="1">
    <source>
        <dbReference type="EMBL" id="SOC56439.1"/>
    </source>
</evidence>